<dbReference type="RefSeq" id="WP_163288204.1">
    <property type="nucleotide sequence ID" value="NZ_JAAGWY010000001.1"/>
</dbReference>
<name>A0A6L9XV07_9MICO</name>
<dbReference type="SUPFAM" id="SSF88713">
    <property type="entry name" value="Glycoside hydrolase/deacetylase"/>
    <property type="match status" value="1"/>
</dbReference>
<dbReference type="Gene3D" id="3.20.110.10">
    <property type="entry name" value="Glycoside hydrolase 38, N terminal domain"/>
    <property type="match status" value="1"/>
</dbReference>
<dbReference type="Proteomes" id="UP000474967">
    <property type="component" value="Unassembled WGS sequence"/>
</dbReference>
<dbReference type="CDD" id="cd10791">
    <property type="entry name" value="GH38N_AMII_like_1"/>
    <property type="match status" value="1"/>
</dbReference>
<gene>
    <name evidence="2" type="ORF">G3T36_04340</name>
</gene>
<dbReference type="GO" id="GO:0006013">
    <property type="term" value="P:mannose metabolic process"/>
    <property type="evidence" value="ECO:0007669"/>
    <property type="project" value="InterPro"/>
</dbReference>
<dbReference type="InterPro" id="IPR011013">
    <property type="entry name" value="Gal_mutarotase_sf_dom"/>
</dbReference>
<evidence type="ECO:0000313" key="2">
    <source>
        <dbReference type="EMBL" id="NEN05095.1"/>
    </source>
</evidence>
<dbReference type="GO" id="GO:0030246">
    <property type="term" value="F:carbohydrate binding"/>
    <property type="evidence" value="ECO:0007669"/>
    <property type="project" value="InterPro"/>
</dbReference>
<accession>A0A6L9XV07</accession>
<dbReference type="GO" id="GO:0004559">
    <property type="term" value="F:alpha-mannosidase activity"/>
    <property type="evidence" value="ECO:0007669"/>
    <property type="project" value="InterPro"/>
</dbReference>
<evidence type="ECO:0000259" key="1">
    <source>
        <dbReference type="Pfam" id="PF01074"/>
    </source>
</evidence>
<dbReference type="InterPro" id="IPR000602">
    <property type="entry name" value="Glyco_hydro_38_N"/>
</dbReference>
<sequence length="1028" mass="112135">MADQPALRRTYPFDHDRAIGGLRNRAFRTFEIAGHRVELAAEPLLRRTDGGLEQPIRVRSAVRVSRIVIKLPDGTTRELAGEDAAGDLRFFLPATEQAVSILVAFPDLGEDAVDFEVRPVRPWNISLVHHSHFDIGYTDLQGRVITEQLAYLDDALRLAEADAGDGPSAFRWSVESIWVLREWIGRRRPETVERFMTQVRAGAIEIAALPFNMHTETCSTEELHGLLRYACEISQRYGLNLPVAYQTDVPGCVAGTVDALADAGVKYLAVAHNWAGRSVPYLGDGEKLPRLFRWASPAGNSVLVWMTTTAEGMAYQEAANLGFADSVDHVDDLLPLYLLNEETLPFPYDENVFGFALGNRDFDRDPYPWNELHLRVMGRVGDNCPPNRRLSEIVAAWNERWEYPKLEITRTQDFFEQVEAAHADEIETFTGDWNDWWADGIGSAARHLQMNRGAQAALSQAASVDAMLGDDGVPGFTERIDAAWESVELFDEHTWGAANPWTSGDIAFSTGSDQWHWKAEKAIRAEQESWLLTQEVLRAYAERNGGAGDASIWVVNTAGYARGGVVSAFLPESLVHTTASVRLIDSVTGAELAFAERNQTNPVHRDAGRFLDVLIDPVPAFGSRRVDVVVTDARGRAASPEGTIVHPRALEPVWHLSNGVLYVAVDPWTGAIASIRNLTTGAELVNQGSAFGFNAYVHDRLAPRGEFNHLSGFVADSGPDLVLLADRATPTHVAFEDAGSDVLGSWLRYRTFGVGVESIVTTLRLASGADFVDITNRVAKTYTADKESGFFAFPFALEQPTVRFEVSGSVAGTDIPVVPGGADYLHTVRDWVVLHAGARAATLVTQDAPLIQVGDIALPFAPFPGTLRTPEPGTVFSWIHNNIWDTNFPSGQAFDTVFRYRVRGFAAADAETAGVESADLALDLVRPLLAVAADPSGVGGDAASLLELDDRRIRLLGVTRTARGTVLVRLQSLAEAEVTVGITAGADIGGAWSASLVGARRGPVDFEGRRVSIQVPRFGSAAVELKLT</sequence>
<dbReference type="InterPro" id="IPR011330">
    <property type="entry name" value="Glyco_hydro/deAcase_b/a-brl"/>
</dbReference>
<proteinExistence type="predicted"/>
<reference evidence="2 3" key="1">
    <citation type="journal article" date="2014" name="J. Microbiol.">
        <title>Diaminobutyricibacter tongyongensis gen. nov., sp. nov. and Homoserinibacter gongjuensis gen. nov., sp. nov. belong to the family Microbacteriaceae.</title>
        <authorList>
            <person name="Kim S.J."/>
            <person name="Ahn J.H."/>
            <person name="Weon H.Y."/>
            <person name="Hamada M."/>
            <person name="Suzuki K."/>
            <person name="Kwon S.W."/>
        </authorList>
    </citation>
    <scope>NUCLEOTIDE SEQUENCE [LARGE SCALE GENOMIC DNA]</scope>
    <source>
        <strain evidence="2 3">NBRC 108724</strain>
    </source>
</reference>
<organism evidence="2 3">
    <name type="scientific">Leifsonia tongyongensis</name>
    <dbReference type="NCBI Taxonomy" id="1268043"/>
    <lineage>
        <taxon>Bacteria</taxon>
        <taxon>Bacillati</taxon>
        <taxon>Actinomycetota</taxon>
        <taxon>Actinomycetes</taxon>
        <taxon>Micrococcales</taxon>
        <taxon>Microbacteriaceae</taxon>
        <taxon>Leifsonia</taxon>
    </lineage>
</organism>
<evidence type="ECO:0000313" key="3">
    <source>
        <dbReference type="Proteomes" id="UP000474967"/>
    </source>
</evidence>
<dbReference type="InterPro" id="IPR027291">
    <property type="entry name" value="Glyco_hydro_38_N_sf"/>
</dbReference>
<keyword evidence="3" id="KW-1185">Reference proteome</keyword>
<comment type="caution">
    <text evidence="2">The sequence shown here is derived from an EMBL/GenBank/DDBJ whole genome shotgun (WGS) entry which is preliminary data.</text>
</comment>
<dbReference type="EMBL" id="JAAGWY010000001">
    <property type="protein sequence ID" value="NEN05095.1"/>
    <property type="molecule type" value="Genomic_DNA"/>
</dbReference>
<dbReference type="SUPFAM" id="SSF74650">
    <property type="entry name" value="Galactose mutarotase-like"/>
    <property type="match status" value="1"/>
</dbReference>
<feature type="domain" description="Glycoside hydrolase family 38 N-terminal" evidence="1">
    <location>
        <begin position="124"/>
        <end position="424"/>
    </location>
</feature>
<dbReference type="AlphaFoldDB" id="A0A6L9XV07"/>
<protein>
    <submittedName>
        <fullName evidence="2">Alpha-mannosidase</fullName>
    </submittedName>
</protein>
<dbReference type="Pfam" id="PF01074">
    <property type="entry name" value="Glyco_hydro_38N"/>
    <property type="match status" value="1"/>
</dbReference>